<evidence type="ECO:0000256" key="3">
    <source>
        <dbReference type="ARBA" id="ARBA00025466"/>
    </source>
</evidence>
<comment type="subunit">
    <text evidence="1">Self-associates forming complexes of several hundred monomers.</text>
</comment>
<proteinExistence type="predicted"/>
<dbReference type="AlphaFoldDB" id="A0A915II52"/>
<sequence length="114" mass="13084">MSAKRETTFSTEETYLLIECVAQQINILENKRTDAVSNGAKKKAWKNIAEFLQSKSELQLRVRIVTSNSMQRNIDWRTVKPSTKDNQMIQVAYIVKPMCLVSLKFSGIFRVLNA</sequence>
<comment type="function">
    <text evidence="3">Involved in transvection phenomena (= synapsis-dependent gene expression), where the synaptic pairing of chromosomes carrying genes with which zeste interacts influences the expression of these genes. Zeste binds to DNA and stimulates transcription from a nearby promoter.</text>
</comment>
<dbReference type="Proteomes" id="UP000887565">
    <property type="component" value="Unplaced"/>
</dbReference>
<evidence type="ECO:0000259" key="4">
    <source>
        <dbReference type="SMART" id="SM00717"/>
    </source>
</evidence>
<feature type="domain" description="Myb-like" evidence="4">
    <location>
        <begin position="5"/>
        <end position="70"/>
    </location>
</feature>
<dbReference type="SMART" id="SM00717">
    <property type="entry name" value="SANT"/>
    <property type="match status" value="1"/>
</dbReference>
<evidence type="ECO:0000313" key="5">
    <source>
        <dbReference type="Proteomes" id="UP000887565"/>
    </source>
</evidence>
<evidence type="ECO:0000256" key="1">
    <source>
        <dbReference type="ARBA" id="ARBA00011764"/>
    </source>
</evidence>
<evidence type="ECO:0000313" key="6">
    <source>
        <dbReference type="WBParaSite" id="nRc.2.0.1.t13857-RA"/>
    </source>
</evidence>
<dbReference type="InterPro" id="IPR028002">
    <property type="entry name" value="Myb_DNA-bind_5"/>
</dbReference>
<protein>
    <recommendedName>
        <fullName evidence="2">Regulatory protein zeste</fullName>
    </recommendedName>
</protein>
<reference evidence="6" key="1">
    <citation type="submission" date="2022-11" db="UniProtKB">
        <authorList>
            <consortium name="WormBaseParasite"/>
        </authorList>
    </citation>
    <scope>IDENTIFICATION</scope>
</reference>
<organism evidence="5 6">
    <name type="scientific">Romanomermis culicivorax</name>
    <name type="common">Nematode worm</name>
    <dbReference type="NCBI Taxonomy" id="13658"/>
    <lineage>
        <taxon>Eukaryota</taxon>
        <taxon>Metazoa</taxon>
        <taxon>Ecdysozoa</taxon>
        <taxon>Nematoda</taxon>
        <taxon>Enoplea</taxon>
        <taxon>Dorylaimia</taxon>
        <taxon>Mermithida</taxon>
        <taxon>Mermithoidea</taxon>
        <taxon>Mermithidae</taxon>
        <taxon>Romanomermis</taxon>
    </lineage>
</organism>
<dbReference type="Pfam" id="PF13873">
    <property type="entry name" value="Myb_DNA-bind_5"/>
    <property type="match status" value="1"/>
</dbReference>
<keyword evidence="5" id="KW-1185">Reference proteome</keyword>
<name>A0A915II52_ROMCU</name>
<accession>A0A915II52</accession>
<dbReference type="WBParaSite" id="nRc.2.0.1.t13857-RA">
    <property type="protein sequence ID" value="nRc.2.0.1.t13857-RA"/>
    <property type="gene ID" value="nRc.2.0.1.g13857"/>
</dbReference>
<evidence type="ECO:0000256" key="2">
    <source>
        <dbReference type="ARBA" id="ARBA00016807"/>
    </source>
</evidence>
<dbReference type="InterPro" id="IPR001005">
    <property type="entry name" value="SANT/Myb"/>
</dbReference>